<sequence length="481" mass="55211">MRCSKLKRLWSGTQYFRELKSIDLRDSRDLIQTPDISGIPCLESLVLKGCENLVEVHQSVAKHKNVAVLDLEGCINLKTLPRKLEMNALKKLILLGCSQIKKLPEFGESMECLSTLNLRDCKSLVCLPQSIRNLKSVRDLNIHGCSKLFSQPNNLNENDVAEEVDATETAIRGAPSTKGHDWLTTNSSSLDLKLPPLSGFPKLKILNLGHCNLSDGPILDQIGNLSSLEELYLAGNNFVSLTASISKLSQLHRLGLYECQRLRTLPELPPTVCQLLMNNCTQLEPMLFDTQRIRRIFEAYRWSLKRELWFLIPGSEVQPWFEHQDYFTLDPRLIFLDYHAEYAFIVSTIVDIPDYCRSSDWMGIVVCLLMESDLEAYPHRHTTRSPVTIGWSFKDPDTKMVYPLHFTRRQWTHLRGLHLLITSFGSDHRSYKRYLTGGKRKVQLIFYGENTCKCGKLKLRNCGHRVICKEDEVRRRGRCSK</sequence>
<dbReference type="EMBL" id="JAYWIO010000003">
    <property type="protein sequence ID" value="KAK7275627.1"/>
    <property type="molecule type" value="Genomic_DNA"/>
</dbReference>
<reference evidence="1 2" key="1">
    <citation type="submission" date="2024-01" db="EMBL/GenBank/DDBJ databases">
        <title>The genomes of 5 underutilized Papilionoideae crops provide insights into root nodulation and disease resistanc.</title>
        <authorList>
            <person name="Yuan L."/>
        </authorList>
    </citation>
    <scope>NUCLEOTIDE SEQUENCE [LARGE SCALE GENOMIC DNA]</scope>
    <source>
        <strain evidence="1">ZHUSHIDOU_FW_LH</strain>
        <tissue evidence="1">Leaf</tissue>
    </source>
</reference>
<keyword evidence="2" id="KW-1185">Reference proteome</keyword>
<gene>
    <name evidence="1" type="ORF">RIF29_16747</name>
</gene>
<evidence type="ECO:0000313" key="1">
    <source>
        <dbReference type="EMBL" id="KAK7275627.1"/>
    </source>
</evidence>
<dbReference type="GO" id="GO:0006952">
    <property type="term" value="P:defense response"/>
    <property type="evidence" value="ECO:0007669"/>
    <property type="project" value="InterPro"/>
</dbReference>
<organism evidence="1 2">
    <name type="scientific">Crotalaria pallida</name>
    <name type="common">Smooth rattlebox</name>
    <name type="synonym">Crotalaria striata</name>
    <dbReference type="NCBI Taxonomy" id="3830"/>
    <lineage>
        <taxon>Eukaryota</taxon>
        <taxon>Viridiplantae</taxon>
        <taxon>Streptophyta</taxon>
        <taxon>Embryophyta</taxon>
        <taxon>Tracheophyta</taxon>
        <taxon>Spermatophyta</taxon>
        <taxon>Magnoliopsida</taxon>
        <taxon>eudicotyledons</taxon>
        <taxon>Gunneridae</taxon>
        <taxon>Pentapetalae</taxon>
        <taxon>rosids</taxon>
        <taxon>fabids</taxon>
        <taxon>Fabales</taxon>
        <taxon>Fabaceae</taxon>
        <taxon>Papilionoideae</taxon>
        <taxon>50 kb inversion clade</taxon>
        <taxon>genistoids sensu lato</taxon>
        <taxon>core genistoids</taxon>
        <taxon>Crotalarieae</taxon>
        <taxon>Crotalaria</taxon>
    </lineage>
</organism>
<dbReference type="InterPro" id="IPR032675">
    <property type="entry name" value="LRR_dom_sf"/>
</dbReference>
<dbReference type="PANTHER" id="PTHR11017">
    <property type="entry name" value="LEUCINE-RICH REPEAT-CONTAINING PROTEIN"/>
    <property type="match status" value="1"/>
</dbReference>
<accession>A0AAN9FFV3</accession>
<proteinExistence type="predicted"/>
<dbReference type="PANTHER" id="PTHR11017:SF573">
    <property type="entry name" value="ADP-RIBOSYL CYCLASE_CYCLIC ADP-RIBOSE HYDROLASE"/>
    <property type="match status" value="1"/>
</dbReference>
<protein>
    <submittedName>
        <fullName evidence="1">Uncharacterized protein</fullName>
    </submittedName>
</protein>
<dbReference type="Proteomes" id="UP001372338">
    <property type="component" value="Unassembled WGS sequence"/>
</dbReference>
<dbReference type="Gene3D" id="3.80.10.10">
    <property type="entry name" value="Ribonuclease Inhibitor"/>
    <property type="match status" value="3"/>
</dbReference>
<evidence type="ECO:0000313" key="2">
    <source>
        <dbReference type="Proteomes" id="UP001372338"/>
    </source>
</evidence>
<dbReference type="InterPro" id="IPR044974">
    <property type="entry name" value="Disease_R_plants"/>
</dbReference>
<dbReference type="SUPFAM" id="SSF52058">
    <property type="entry name" value="L domain-like"/>
    <property type="match status" value="1"/>
</dbReference>
<dbReference type="AlphaFoldDB" id="A0AAN9FFV3"/>
<name>A0AAN9FFV3_CROPI</name>
<comment type="caution">
    <text evidence="1">The sequence shown here is derived from an EMBL/GenBank/DDBJ whole genome shotgun (WGS) entry which is preliminary data.</text>
</comment>